<proteinExistence type="predicted"/>
<keyword evidence="2" id="KW-1185">Reference proteome</keyword>
<reference evidence="1 2" key="1">
    <citation type="submission" date="2015-06" db="EMBL/GenBank/DDBJ databases">
        <authorList>
            <person name="Wibberg Daniel"/>
        </authorList>
    </citation>
    <scope>NUCLEOTIDE SEQUENCE [LARGE SCALE GENOMIC DNA]</scope>
    <source>
        <strain evidence="1 2">T3/55T</strain>
    </source>
</reference>
<evidence type="ECO:0000313" key="2">
    <source>
        <dbReference type="Proteomes" id="UP000236497"/>
    </source>
</evidence>
<evidence type="ECO:0000313" key="1">
    <source>
        <dbReference type="EMBL" id="CRZ34608.1"/>
    </source>
</evidence>
<accession>A0A0H5SWA5</accession>
<dbReference type="Proteomes" id="UP000236497">
    <property type="component" value="Unassembled WGS sequence"/>
</dbReference>
<sequence length="93" mass="10643">MPVFGYRPSRKSNILRPGQPVCVAVVYNVLAEFRPVAFGVELNGMRYRYKISRVNAYKDNYGAIIFDCEYNAFGCIIPVRLVFNVFQGLWLIG</sequence>
<organism evidence="1 2">
    <name type="scientific">Herbinix hemicellulosilytica</name>
    <dbReference type="NCBI Taxonomy" id="1564487"/>
    <lineage>
        <taxon>Bacteria</taxon>
        <taxon>Bacillati</taxon>
        <taxon>Bacillota</taxon>
        <taxon>Clostridia</taxon>
        <taxon>Lachnospirales</taxon>
        <taxon>Lachnospiraceae</taxon>
        <taxon>Herbinix</taxon>
    </lineage>
</organism>
<dbReference type="EMBL" id="CVTD020000015">
    <property type="protein sequence ID" value="CRZ34608.1"/>
    <property type="molecule type" value="Genomic_DNA"/>
</dbReference>
<gene>
    <name evidence="1" type="ORF">HHT355_1407</name>
</gene>
<name>A0A0H5SWA5_HERHM</name>
<protein>
    <submittedName>
        <fullName evidence="1">Uncharacterized protein</fullName>
    </submittedName>
</protein>
<dbReference type="AlphaFoldDB" id="A0A0H5SWA5"/>